<evidence type="ECO:0000313" key="3">
    <source>
        <dbReference type="Proteomes" id="UP000011087"/>
    </source>
</evidence>
<dbReference type="RefSeq" id="XP_005838584.1">
    <property type="nucleotide sequence ID" value="XM_005838527.1"/>
</dbReference>
<dbReference type="HOGENOM" id="CLU_082279_0_0_1"/>
<name>L1JTF7_GUITC</name>
<dbReference type="AlphaFoldDB" id="L1JTF7"/>
<accession>L1JTF7</accession>
<protein>
    <submittedName>
        <fullName evidence="1 2">Uncharacterized protein</fullName>
    </submittedName>
</protein>
<reference evidence="3" key="2">
    <citation type="submission" date="2012-11" db="EMBL/GenBank/DDBJ databases">
        <authorList>
            <person name="Kuo A."/>
            <person name="Curtis B.A."/>
            <person name="Tanifuji G."/>
            <person name="Burki F."/>
            <person name="Gruber A."/>
            <person name="Irimia M."/>
            <person name="Maruyama S."/>
            <person name="Arias M.C."/>
            <person name="Ball S.G."/>
            <person name="Gile G.H."/>
            <person name="Hirakawa Y."/>
            <person name="Hopkins J.F."/>
            <person name="Rensing S.A."/>
            <person name="Schmutz J."/>
            <person name="Symeonidi A."/>
            <person name="Elias M."/>
            <person name="Eveleigh R.J."/>
            <person name="Herman E.K."/>
            <person name="Klute M.J."/>
            <person name="Nakayama T."/>
            <person name="Obornik M."/>
            <person name="Reyes-Prieto A."/>
            <person name="Armbrust E.V."/>
            <person name="Aves S.J."/>
            <person name="Beiko R.G."/>
            <person name="Coutinho P."/>
            <person name="Dacks J.B."/>
            <person name="Durnford D.G."/>
            <person name="Fast N.M."/>
            <person name="Green B.R."/>
            <person name="Grisdale C."/>
            <person name="Hempe F."/>
            <person name="Henrissat B."/>
            <person name="Hoppner M.P."/>
            <person name="Ishida K.-I."/>
            <person name="Kim E."/>
            <person name="Koreny L."/>
            <person name="Kroth P.G."/>
            <person name="Liu Y."/>
            <person name="Malik S.-B."/>
            <person name="Maier U.G."/>
            <person name="McRose D."/>
            <person name="Mock T."/>
            <person name="Neilson J.A."/>
            <person name="Onodera N.T."/>
            <person name="Poole A.M."/>
            <person name="Pritham E.J."/>
            <person name="Richards T.A."/>
            <person name="Rocap G."/>
            <person name="Roy S.W."/>
            <person name="Sarai C."/>
            <person name="Schaack S."/>
            <person name="Shirato S."/>
            <person name="Slamovits C.H."/>
            <person name="Spencer D.F."/>
            <person name="Suzuki S."/>
            <person name="Worden A.Z."/>
            <person name="Zauner S."/>
            <person name="Barry K."/>
            <person name="Bell C."/>
            <person name="Bharti A.K."/>
            <person name="Crow J.A."/>
            <person name="Grimwood J."/>
            <person name="Kramer R."/>
            <person name="Lindquist E."/>
            <person name="Lucas S."/>
            <person name="Salamov A."/>
            <person name="McFadden G.I."/>
            <person name="Lane C.E."/>
            <person name="Keeling P.J."/>
            <person name="Gray M.W."/>
            <person name="Grigoriev I.V."/>
            <person name="Archibald J.M."/>
        </authorList>
    </citation>
    <scope>NUCLEOTIDE SEQUENCE</scope>
    <source>
        <strain evidence="3">CCMP2712</strain>
    </source>
</reference>
<sequence>MERHLDDMKKGIEDLKTEMLKDLRTHMDTLIADKDARLKDLRTDMDTLIADKDAHKDTLIAYKDARLKDLRTHMDTLIADKDAHKDTLIAYKDARLKDLRTHMDTLIADKDAHKDTLIAYKDARLKDLRTHMDTLIADKDAHKDTLIAYKDARLQDLRTHMDTLIAYKDARLQDLRTDKERLHDQLQQQKIETLRELSRFKVIPNNRALIEMAIERYSRGCMSLTKSVKMFVDEHLLTADTKTLSEYGRKVCKKLRDVGFAGKEELVGKELENLMHEISKPLPRPPISGIYRGYVVGGDSPLAEALAIVISRLQECNLVENLDVLLVDGEGKCKCMLTDGEIIKYSEE</sequence>
<evidence type="ECO:0000313" key="1">
    <source>
        <dbReference type="EMBL" id="EKX51604.1"/>
    </source>
</evidence>
<dbReference type="EnsemblProtists" id="EKX51604">
    <property type="protein sequence ID" value="EKX51604"/>
    <property type="gene ID" value="GUITHDRAFT_102865"/>
</dbReference>
<reference evidence="1 3" key="1">
    <citation type="journal article" date="2012" name="Nature">
        <title>Algal genomes reveal evolutionary mosaicism and the fate of nucleomorphs.</title>
        <authorList>
            <consortium name="DOE Joint Genome Institute"/>
            <person name="Curtis B.A."/>
            <person name="Tanifuji G."/>
            <person name="Burki F."/>
            <person name="Gruber A."/>
            <person name="Irimia M."/>
            <person name="Maruyama S."/>
            <person name="Arias M.C."/>
            <person name="Ball S.G."/>
            <person name="Gile G.H."/>
            <person name="Hirakawa Y."/>
            <person name="Hopkins J.F."/>
            <person name="Kuo A."/>
            <person name="Rensing S.A."/>
            <person name="Schmutz J."/>
            <person name="Symeonidi A."/>
            <person name="Elias M."/>
            <person name="Eveleigh R.J."/>
            <person name="Herman E.K."/>
            <person name="Klute M.J."/>
            <person name="Nakayama T."/>
            <person name="Obornik M."/>
            <person name="Reyes-Prieto A."/>
            <person name="Armbrust E.V."/>
            <person name="Aves S.J."/>
            <person name="Beiko R.G."/>
            <person name="Coutinho P."/>
            <person name="Dacks J.B."/>
            <person name="Durnford D.G."/>
            <person name="Fast N.M."/>
            <person name="Green B.R."/>
            <person name="Grisdale C.J."/>
            <person name="Hempel F."/>
            <person name="Henrissat B."/>
            <person name="Hoppner M.P."/>
            <person name="Ishida K."/>
            <person name="Kim E."/>
            <person name="Koreny L."/>
            <person name="Kroth P.G."/>
            <person name="Liu Y."/>
            <person name="Malik S.B."/>
            <person name="Maier U.G."/>
            <person name="McRose D."/>
            <person name="Mock T."/>
            <person name="Neilson J.A."/>
            <person name="Onodera N.T."/>
            <person name="Poole A.M."/>
            <person name="Pritham E.J."/>
            <person name="Richards T.A."/>
            <person name="Rocap G."/>
            <person name="Roy S.W."/>
            <person name="Sarai C."/>
            <person name="Schaack S."/>
            <person name="Shirato S."/>
            <person name="Slamovits C.H."/>
            <person name="Spencer D.F."/>
            <person name="Suzuki S."/>
            <person name="Worden A.Z."/>
            <person name="Zauner S."/>
            <person name="Barry K."/>
            <person name="Bell C."/>
            <person name="Bharti A.K."/>
            <person name="Crow J.A."/>
            <person name="Grimwood J."/>
            <person name="Kramer R."/>
            <person name="Lindquist E."/>
            <person name="Lucas S."/>
            <person name="Salamov A."/>
            <person name="McFadden G.I."/>
            <person name="Lane C.E."/>
            <person name="Keeling P.J."/>
            <person name="Gray M.W."/>
            <person name="Grigoriev I.V."/>
            <person name="Archibald J.M."/>
        </authorList>
    </citation>
    <scope>NUCLEOTIDE SEQUENCE</scope>
    <source>
        <strain evidence="1 3">CCMP2712</strain>
    </source>
</reference>
<dbReference type="GeneID" id="17308288"/>
<dbReference type="Proteomes" id="UP000011087">
    <property type="component" value="Unassembled WGS sequence"/>
</dbReference>
<proteinExistence type="predicted"/>
<keyword evidence="3" id="KW-1185">Reference proteome</keyword>
<gene>
    <name evidence="1" type="ORF">GUITHDRAFT_102865</name>
</gene>
<dbReference type="EMBL" id="JH992975">
    <property type="protein sequence ID" value="EKX51604.1"/>
    <property type="molecule type" value="Genomic_DNA"/>
</dbReference>
<organism evidence="1">
    <name type="scientific">Guillardia theta (strain CCMP2712)</name>
    <name type="common">Cryptophyte</name>
    <dbReference type="NCBI Taxonomy" id="905079"/>
    <lineage>
        <taxon>Eukaryota</taxon>
        <taxon>Cryptophyceae</taxon>
        <taxon>Pyrenomonadales</taxon>
        <taxon>Geminigeraceae</taxon>
        <taxon>Guillardia</taxon>
    </lineage>
</organism>
<reference evidence="2" key="3">
    <citation type="submission" date="2016-03" db="UniProtKB">
        <authorList>
            <consortium name="EnsemblProtists"/>
        </authorList>
    </citation>
    <scope>IDENTIFICATION</scope>
</reference>
<dbReference type="PaxDb" id="55529-EKX51604"/>
<dbReference type="KEGG" id="gtt:GUITHDRAFT_102865"/>
<evidence type="ECO:0000313" key="2">
    <source>
        <dbReference type="EnsemblProtists" id="EKX51604"/>
    </source>
</evidence>